<feature type="transmembrane region" description="Helical" evidence="10">
    <location>
        <begin position="255"/>
        <end position="273"/>
    </location>
</feature>
<dbReference type="SUPFAM" id="SSF47384">
    <property type="entry name" value="Homodimeric domain of signal transducing histidine kinase"/>
    <property type="match status" value="1"/>
</dbReference>
<dbReference type="PROSITE" id="PS50112">
    <property type="entry name" value="PAS"/>
    <property type="match status" value="1"/>
</dbReference>
<dbReference type="SUPFAM" id="SSF55781">
    <property type="entry name" value="GAF domain-like"/>
    <property type="match status" value="1"/>
</dbReference>
<dbReference type="GO" id="GO:0000155">
    <property type="term" value="F:phosphorelay sensor kinase activity"/>
    <property type="evidence" value="ECO:0007669"/>
    <property type="project" value="InterPro"/>
</dbReference>
<keyword evidence="4 13" id="KW-0808">Transferase</keyword>
<accession>Q028C1</accession>
<dbReference type="Pfam" id="PF00989">
    <property type="entry name" value="PAS"/>
    <property type="match status" value="1"/>
</dbReference>
<comment type="catalytic activity">
    <reaction evidence="1">
        <text>ATP + protein L-histidine = ADP + protein N-phospho-L-histidine.</text>
        <dbReference type="EC" id="2.7.13.3"/>
    </reaction>
</comment>
<dbReference type="InterPro" id="IPR005467">
    <property type="entry name" value="His_kinase_dom"/>
</dbReference>
<dbReference type="GO" id="GO:0005524">
    <property type="term" value="F:ATP binding"/>
    <property type="evidence" value="ECO:0007669"/>
    <property type="project" value="UniProtKB-KW"/>
</dbReference>
<feature type="coiled-coil region" evidence="9">
    <location>
        <begin position="592"/>
        <end position="642"/>
    </location>
</feature>
<feature type="transmembrane region" description="Helical" evidence="10">
    <location>
        <begin position="294"/>
        <end position="311"/>
    </location>
</feature>
<dbReference type="Pfam" id="PF00512">
    <property type="entry name" value="HisKA"/>
    <property type="match status" value="1"/>
</dbReference>
<keyword evidence="7" id="KW-0067">ATP-binding</keyword>
<dbReference type="InterPro" id="IPR035965">
    <property type="entry name" value="PAS-like_dom_sf"/>
</dbReference>
<organism evidence="13">
    <name type="scientific">Solibacter usitatus (strain Ellin6076)</name>
    <dbReference type="NCBI Taxonomy" id="234267"/>
    <lineage>
        <taxon>Bacteria</taxon>
        <taxon>Pseudomonadati</taxon>
        <taxon>Acidobacteriota</taxon>
        <taxon>Terriglobia</taxon>
        <taxon>Bryobacterales</taxon>
        <taxon>Solibacteraceae</taxon>
        <taxon>Candidatus Solibacter</taxon>
    </lineage>
</organism>
<dbReference type="SMART" id="SM00387">
    <property type="entry name" value="HATPase_c"/>
    <property type="match status" value="1"/>
</dbReference>
<evidence type="ECO:0000256" key="9">
    <source>
        <dbReference type="SAM" id="Coils"/>
    </source>
</evidence>
<gene>
    <name evidence="13" type="ordered locus">Acid_1646</name>
</gene>
<evidence type="ECO:0000313" key="13">
    <source>
        <dbReference type="EMBL" id="ABJ82636.1"/>
    </source>
</evidence>
<dbReference type="EC" id="2.7.13.3" evidence="2"/>
<keyword evidence="5" id="KW-0547">Nucleotide-binding</keyword>
<dbReference type="InterPro" id="IPR003594">
    <property type="entry name" value="HATPase_dom"/>
</dbReference>
<dbReference type="SMART" id="SM00091">
    <property type="entry name" value="PAS"/>
    <property type="match status" value="1"/>
</dbReference>
<feature type="domain" description="Histidine kinase" evidence="11">
    <location>
        <begin position="757"/>
        <end position="970"/>
    </location>
</feature>
<dbReference type="SMART" id="SM00388">
    <property type="entry name" value="HisKA"/>
    <property type="match status" value="1"/>
</dbReference>
<dbReference type="InterPro" id="IPR036890">
    <property type="entry name" value="HATPase_C_sf"/>
</dbReference>
<keyword evidence="9" id="KW-0175">Coiled coil</keyword>
<keyword evidence="10" id="KW-1133">Transmembrane helix</keyword>
<dbReference type="SUPFAM" id="SSF55874">
    <property type="entry name" value="ATPase domain of HSP90 chaperone/DNA topoisomerase II/histidine kinase"/>
    <property type="match status" value="1"/>
</dbReference>
<evidence type="ECO:0000256" key="8">
    <source>
        <dbReference type="ARBA" id="ARBA00023012"/>
    </source>
</evidence>
<keyword evidence="10" id="KW-0472">Membrane</keyword>
<evidence type="ECO:0000259" key="11">
    <source>
        <dbReference type="PROSITE" id="PS50109"/>
    </source>
</evidence>
<dbReference type="eggNOG" id="COG2205">
    <property type="taxonomic scope" value="Bacteria"/>
</dbReference>
<dbReference type="PANTHER" id="PTHR43065:SF42">
    <property type="entry name" value="TWO-COMPONENT SENSOR PPRA"/>
    <property type="match status" value="1"/>
</dbReference>
<feature type="transmembrane region" description="Helical" evidence="10">
    <location>
        <begin position="217"/>
        <end position="235"/>
    </location>
</feature>
<dbReference type="InterPro" id="IPR029016">
    <property type="entry name" value="GAF-like_dom_sf"/>
</dbReference>
<dbReference type="Pfam" id="PF02518">
    <property type="entry name" value="HATPase_c"/>
    <property type="match status" value="1"/>
</dbReference>
<dbReference type="eggNOG" id="COG4191">
    <property type="taxonomic scope" value="Bacteria"/>
</dbReference>
<keyword evidence="6 13" id="KW-0418">Kinase</keyword>
<feature type="transmembrane region" description="Helical" evidence="10">
    <location>
        <begin position="317"/>
        <end position="340"/>
    </location>
</feature>
<dbReference type="SUPFAM" id="SSF50156">
    <property type="entry name" value="PDZ domain-like"/>
    <property type="match status" value="1"/>
</dbReference>
<feature type="transmembrane region" description="Helical" evidence="10">
    <location>
        <begin position="127"/>
        <end position="144"/>
    </location>
</feature>
<feature type="transmembrane region" description="Helical" evidence="10">
    <location>
        <begin position="184"/>
        <end position="205"/>
    </location>
</feature>
<dbReference type="AlphaFoldDB" id="Q028C1"/>
<evidence type="ECO:0000256" key="10">
    <source>
        <dbReference type="SAM" id="Phobius"/>
    </source>
</evidence>
<dbReference type="STRING" id="234267.Acid_1646"/>
<dbReference type="InterPro" id="IPR004358">
    <property type="entry name" value="Sig_transdc_His_kin-like_C"/>
</dbReference>
<dbReference type="InterPro" id="IPR000014">
    <property type="entry name" value="PAS"/>
</dbReference>
<dbReference type="InterPro" id="IPR041489">
    <property type="entry name" value="PDZ_6"/>
</dbReference>
<keyword evidence="3" id="KW-0597">Phosphoprotein</keyword>
<feature type="transmembrane region" description="Helical" evidence="10">
    <location>
        <begin position="352"/>
        <end position="376"/>
    </location>
</feature>
<dbReference type="Gene3D" id="3.30.450.40">
    <property type="match status" value="1"/>
</dbReference>
<dbReference type="CDD" id="cd00130">
    <property type="entry name" value="PAS"/>
    <property type="match status" value="1"/>
</dbReference>
<dbReference type="EMBL" id="CP000473">
    <property type="protein sequence ID" value="ABJ82636.1"/>
    <property type="molecule type" value="Genomic_DNA"/>
</dbReference>
<dbReference type="Pfam" id="PF17820">
    <property type="entry name" value="PDZ_6"/>
    <property type="match status" value="1"/>
</dbReference>
<dbReference type="NCBIfam" id="TIGR00229">
    <property type="entry name" value="sensory_box"/>
    <property type="match status" value="1"/>
</dbReference>
<dbReference type="Gene3D" id="3.30.565.10">
    <property type="entry name" value="Histidine kinase-like ATPase, C-terminal domain"/>
    <property type="match status" value="1"/>
</dbReference>
<dbReference type="InParanoid" id="Q028C1"/>
<reference evidence="13" key="1">
    <citation type="submission" date="2006-10" db="EMBL/GenBank/DDBJ databases">
        <title>Complete sequence of Solibacter usitatus Ellin6076.</title>
        <authorList>
            <consortium name="US DOE Joint Genome Institute"/>
            <person name="Copeland A."/>
            <person name="Lucas S."/>
            <person name="Lapidus A."/>
            <person name="Barry K."/>
            <person name="Detter J.C."/>
            <person name="Glavina del Rio T."/>
            <person name="Hammon N."/>
            <person name="Israni S."/>
            <person name="Dalin E."/>
            <person name="Tice H."/>
            <person name="Pitluck S."/>
            <person name="Thompson L.S."/>
            <person name="Brettin T."/>
            <person name="Bruce D."/>
            <person name="Han C."/>
            <person name="Tapia R."/>
            <person name="Gilna P."/>
            <person name="Schmutz J."/>
            <person name="Larimer F."/>
            <person name="Land M."/>
            <person name="Hauser L."/>
            <person name="Kyrpides N."/>
            <person name="Mikhailova N."/>
            <person name="Janssen P.H."/>
            <person name="Kuske C.R."/>
            <person name="Richardson P."/>
        </authorList>
    </citation>
    <scope>NUCLEOTIDE SEQUENCE</scope>
    <source>
        <strain evidence="13">Ellin6076</strain>
    </source>
</reference>
<evidence type="ECO:0000256" key="7">
    <source>
        <dbReference type="ARBA" id="ARBA00022840"/>
    </source>
</evidence>
<dbReference type="KEGG" id="sus:Acid_1646"/>
<dbReference type="InterPro" id="IPR036097">
    <property type="entry name" value="HisK_dim/P_sf"/>
</dbReference>
<sequence precursor="true">MLQELKFQLSTAILTILTLAAGVSAFINFQQQTKFRLPEDGVIWADRQGAVEALYVKPNSPGMTAGVHAGDHLLDIDGVKIEQATDVAKVLVRIGAWSKAKYRLQSRGVELQSTLLVGEQPLDRAVIYQYLVGSSYLLIGLFVYFRRGSAHKARHFYILCLASFISLCFHYTGQLNPFDKVMYFGNLLAGLLAPTLFLHFCLTFPEPRPWFRGRIRMALLYLPGTLLFLTFLAFSSRTLQISVPLIELRWMLDRVWMTVWTVPYFLGAIALNAEYRRTEDTIVRQQLKWLRNGAFYGILPFALFYILPYVMGAVPNAYMKMSVLSVMLIPLTLAYAIVRYRLMDVDIIFRRGYAYTLATLCIVAAFYALIFTLGSLVKQNFKDMGNMIPMTVMLASAFLFDPIRNWIQERLDKHFYRDRYDYRRTLVEFARELSSETDLDTMISSVGERLLQTLGIKHLVVFLAAEGSGEPGEQPVFQLKKSMGPNPRLSAVSYEELDLSFLNWSLPEPYLFFERTRYQLDAVSRAWPASVRKTIADLDLTYYMPCTVRGRTIAYIGLSRTVDGEYLSSVDVELMVTLAGYVAIAIENATLYRSLQRKVEEYERLKDFSENIVESINVGILAADLEDRVESWNTQIEQLTGITREDALGRKLGDLFPAELTEQFDRVFGQTGIHHIYKFVLKPAATAITANGNGHSHPPRAKLAAATLNIAIAPLVSKDQEQIGRLIIIDDVTDRAELEQRLVQADKLTSIGLLAAGVAHEVNTPLAVISTYAQMLAKQVAEDSQKSLILEKIAKQTFRASEIVNSLLNFSRTSTTSFGAVNVNKVVQETLSLLEHQLTKSGIQIKTEMDPSLPAVQGNAGKLQQVFLNLILNARDAMTAGGTTGGTIELRSWAEGSGARIEVSDTGHGIAPENLHRIYDPFFTTKAARKGTGLGLSVTYGIIQEHGGSIEVFNRRDGGATFRVELPLAVPGSARKPVTAA</sequence>
<evidence type="ECO:0000256" key="4">
    <source>
        <dbReference type="ARBA" id="ARBA00022679"/>
    </source>
</evidence>
<name>Q028C1_SOLUE</name>
<protein>
    <recommendedName>
        <fullName evidence="2">histidine kinase</fullName>
        <ecNumber evidence="2">2.7.13.3</ecNumber>
    </recommendedName>
</protein>
<evidence type="ECO:0000259" key="12">
    <source>
        <dbReference type="PROSITE" id="PS50112"/>
    </source>
</evidence>
<evidence type="ECO:0000256" key="6">
    <source>
        <dbReference type="ARBA" id="ARBA00022777"/>
    </source>
</evidence>
<dbReference type="InterPro" id="IPR013767">
    <property type="entry name" value="PAS_fold"/>
</dbReference>
<keyword evidence="8" id="KW-0902">Two-component regulatory system</keyword>
<dbReference type="InterPro" id="IPR003661">
    <property type="entry name" value="HisK_dim/P_dom"/>
</dbReference>
<dbReference type="Gene3D" id="1.10.287.130">
    <property type="match status" value="1"/>
</dbReference>
<dbReference type="HOGENOM" id="CLU_303450_0_0_0"/>
<dbReference type="Gene3D" id="2.30.42.10">
    <property type="match status" value="1"/>
</dbReference>
<dbReference type="Gene3D" id="3.30.450.20">
    <property type="entry name" value="PAS domain"/>
    <property type="match status" value="1"/>
</dbReference>
<dbReference type="GO" id="GO:0006355">
    <property type="term" value="P:regulation of DNA-templated transcription"/>
    <property type="evidence" value="ECO:0007669"/>
    <property type="project" value="InterPro"/>
</dbReference>
<dbReference type="CDD" id="cd00082">
    <property type="entry name" value="HisKA"/>
    <property type="match status" value="1"/>
</dbReference>
<proteinExistence type="predicted"/>
<evidence type="ECO:0000256" key="3">
    <source>
        <dbReference type="ARBA" id="ARBA00022553"/>
    </source>
</evidence>
<evidence type="ECO:0000256" key="5">
    <source>
        <dbReference type="ARBA" id="ARBA00022741"/>
    </source>
</evidence>
<evidence type="ECO:0000256" key="2">
    <source>
        <dbReference type="ARBA" id="ARBA00012438"/>
    </source>
</evidence>
<dbReference type="SUPFAM" id="SSF55785">
    <property type="entry name" value="PYP-like sensor domain (PAS domain)"/>
    <property type="match status" value="1"/>
</dbReference>
<evidence type="ECO:0000256" key="1">
    <source>
        <dbReference type="ARBA" id="ARBA00000085"/>
    </source>
</evidence>
<dbReference type="PANTHER" id="PTHR43065">
    <property type="entry name" value="SENSOR HISTIDINE KINASE"/>
    <property type="match status" value="1"/>
</dbReference>
<feature type="transmembrane region" description="Helical" evidence="10">
    <location>
        <begin position="156"/>
        <end position="172"/>
    </location>
</feature>
<keyword evidence="10" id="KW-0812">Transmembrane</keyword>
<dbReference type="InterPro" id="IPR036034">
    <property type="entry name" value="PDZ_sf"/>
</dbReference>
<feature type="domain" description="PAS" evidence="12">
    <location>
        <begin position="605"/>
        <end position="659"/>
    </location>
</feature>
<dbReference type="PRINTS" id="PR00344">
    <property type="entry name" value="BCTRLSENSOR"/>
</dbReference>
<dbReference type="PROSITE" id="PS50109">
    <property type="entry name" value="HIS_KIN"/>
    <property type="match status" value="1"/>
</dbReference>